<dbReference type="GO" id="GO:0005829">
    <property type="term" value="C:cytosol"/>
    <property type="evidence" value="ECO:0007669"/>
    <property type="project" value="TreeGrafter"/>
</dbReference>
<name>R0I4T4_9BRAS</name>
<dbReference type="Gene3D" id="2.40.100.10">
    <property type="entry name" value="Cyclophilin-like"/>
    <property type="match status" value="2"/>
</dbReference>
<dbReference type="EMBL" id="KB870807">
    <property type="protein sequence ID" value="EOA32995.1"/>
    <property type="molecule type" value="Genomic_DNA"/>
</dbReference>
<organism evidence="2 3">
    <name type="scientific">Capsella rubella</name>
    <dbReference type="NCBI Taxonomy" id="81985"/>
    <lineage>
        <taxon>Eukaryota</taxon>
        <taxon>Viridiplantae</taxon>
        <taxon>Streptophyta</taxon>
        <taxon>Embryophyta</taxon>
        <taxon>Tracheophyta</taxon>
        <taxon>Spermatophyta</taxon>
        <taxon>Magnoliopsida</taxon>
        <taxon>eudicotyledons</taxon>
        <taxon>Gunneridae</taxon>
        <taxon>Pentapetalae</taxon>
        <taxon>rosids</taxon>
        <taxon>malvids</taxon>
        <taxon>Brassicales</taxon>
        <taxon>Brassicaceae</taxon>
        <taxon>Camelineae</taxon>
        <taxon>Capsella</taxon>
    </lineage>
</organism>
<comment type="similarity">
    <text evidence="1">Belongs to the cyclophilin-type PPIase family.</text>
</comment>
<dbReference type="STRING" id="81985.R0I4T4"/>
<evidence type="ECO:0000313" key="2">
    <source>
        <dbReference type="EMBL" id="EOA32995.1"/>
    </source>
</evidence>
<sequence>MGNPRVFFDMTVGGRPAGRIVMELFADTTPLQGDQSSTVWYLIKCFAEEISFLAENFIRQHTGPGFLSMENRGSGSNGSVFLIGMKEDDSLGQESDRITSFTRYGVGTCLLRL</sequence>
<dbReference type="GO" id="GO:0006457">
    <property type="term" value="P:protein folding"/>
    <property type="evidence" value="ECO:0007669"/>
    <property type="project" value="TreeGrafter"/>
</dbReference>
<evidence type="ECO:0000256" key="1">
    <source>
        <dbReference type="ARBA" id="ARBA00007365"/>
    </source>
</evidence>
<proteinExistence type="inferred from homology"/>
<dbReference type="PANTHER" id="PTHR11071:SF498">
    <property type="entry name" value="PEPTIDYL-PROLYL CIS-TRANS ISOMERASE"/>
    <property type="match status" value="1"/>
</dbReference>
<dbReference type="GO" id="GO:0016018">
    <property type="term" value="F:cyclosporin A binding"/>
    <property type="evidence" value="ECO:0007669"/>
    <property type="project" value="TreeGrafter"/>
</dbReference>
<accession>R0I4T4</accession>
<keyword evidence="3" id="KW-1185">Reference proteome</keyword>
<dbReference type="PANTHER" id="PTHR11071">
    <property type="entry name" value="PEPTIDYL-PROLYL CIS-TRANS ISOMERASE"/>
    <property type="match status" value="1"/>
</dbReference>
<protein>
    <submittedName>
        <fullName evidence="2">Uncharacterized protein</fullName>
    </submittedName>
</protein>
<evidence type="ECO:0000313" key="3">
    <source>
        <dbReference type="Proteomes" id="UP000029121"/>
    </source>
</evidence>
<dbReference type="InterPro" id="IPR029000">
    <property type="entry name" value="Cyclophilin-like_dom_sf"/>
</dbReference>
<dbReference type="GO" id="GO:0003755">
    <property type="term" value="F:peptidyl-prolyl cis-trans isomerase activity"/>
    <property type="evidence" value="ECO:0007669"/>
    <property type="project" value="TreeGrafter"/>
</dbReference>
<dbReference type="SUPFAM" id="SSF50891">
    <property type="entry name" value="Cyclophilin-like"/>
    <property type="match status" value="1"/>
</dbReference>
<dbReference type="Proteomes" id="UP000029121">
    <property type="component" value="Unassembled WGS sequence"/>
</dbReference>
<reference evidence="3" key="1">
    <citation type="journal article" date="2013" name="Nat. Genet.">
        <title>The Capsella rubella genome and the genomic consequences of rapid mating system evolution.</title>
        <authorList>
            <person name="Slotte T."/>
            <person name="Hazzouri K.M."/>
            <person name="Agren J.A."/>
            <person name="Koenig D."/>
            <person name="Maumus F."/>
            <person name="Guo Y.L."/>
            <person name="Steige K."/>
            <person name="Platts A.E."/>
            <person name="Escobar J.S."/>
            <person name="Newman L.K."/>
            <person name="Wang W."/>
            <person name="Mandakova T."/>
            <person name="Vello E."/>
            <person name="Smith L.M."/>
            <person name="Henz S.R."/>
            <person name="Steffen J."/>
            <person name="Takuno S."/>
            <person name="Brandvain Y."/>
            <person name="Coop G."/>
            <person name="Andolfatto P."/>
            <person name="Hu T.T."/>
            <person name="Blanchette M."/>
            <person name="Clark R.M."/>
            <person name="Quesneville H."/>
            <person name="Nordborg M."/>
            <person name="Gaut B.S."/>
            <person name="Lysak M.A."/>
            <person name="Jenkins J."/>
            <person name="Grimwood J."/>
            <person name="Chapman J."/>
            <person name="Prochnik S."/>
            <person name="Shu S."/>
            <person name="Rokhsar D."/>
            <person name="Schmutz J."/>
            <person name="Weigel D."/>
            <person name="Wright S.I."/>
        </authorList>
    </citation>
    <scope>NUCLEOTIDE SEQUENCE [LARGE SCALE GENOMIC DNA]</scope>
    <source>
        <strain evidence="3">cv. Monte Gargano</strain>
    </source>
</reference>
<dbReference type="GO" id="GO:0005886">
    <property type="term" value="C:plasma membrane"/>
    <property type="evidence" value="ECO:0007669"/>
    <property type="project" value="TreeGrafter"/>
</dbReference>
<dbReference type="eggNOG" id="KOG0865">
    <property type="taxonomic scope" value="Eukaryota"/>
</dbReference>
<gene>
    <name evidence="2" type="ORF">CARUB_v10016325mg</name>
</gene>
<dbReference type="AlphaFoldDB" id="R0I4T4"/>